<dbReference type="InParanoid" id="A0A0C3NU27"/>
<dbReference type="InterPro" id="IPR002225">
    <property type="entry name" value="3Beta_OHSteriod_DH/Estase"/>
</dbReference>
<dbReference type="EMBL" id="KN831971">
    <property type="protein sequence ID" value="KIO04375.1"/>
    <property type="molecule type" value="Genomic_DNA"/>
</dbReference>
<evidence type="ECO:0000313" key="2">
    <source>
        <dbReference type="EMBL" id="KIO04375.1"/>
    </source>
</evidence>
<dbReference type="InterPro" id="IPR036291">
    <property type="entry name" value="NAD(P)-bd_dom_sf"/>
</dbReference>
<evidence type="ECO:0000259" key="1">
    <source>
        <dbReference type="Pfam" id="PF01073"/>
    </source>
</evidence>
<dbReference type="OrthoDB" id="10058185at2759"/>
<dbReference type="Pfam" id="PF01073">
    <property type="entry name" value="3Beta_HSD"/>
    <property type="match status" value="1"/>
</dbReference>
<dbReference type="Proteomes" id="UP000054217">
    <property type="component" value="Unassembled WGS sequence"/>
</dbReference>
<name>A0A0C3NU27_PISTI</name>
<reference evidence="3" key="2">
    <citation type="submission" date="2015-01" db="EMBL/GenBank/DDBJ databases">
        <title>Evolutionary Origins and Diversification of the Mycorrhizal Mutualists.</title>
        <authorList>
            <consortium name="DOE Joint Genome Institute"/>
            <consortium name="Mycorrhizal Genomics Consortium"/>
            <person name="Kohler A."/>
            <person name="Kuo A."/>
            <person name="Nagy L.G."/>
            <person name="Floudas D."/>
            <person name="Copeland A."/>
            <person name="Barry K.W."/>
            <person name="Cichocki N."/>
            <person name="Veneault-Fourrey C."/>
            <person name="LaButti K."/>
            <person name="Lindquist E.A."/>
            <person name="Lipzen A."/>
            <person name="Lundell T."/>
            <person name="Morin E."/>
            <person name="Murat C."/>
            <person name="Riley R."/>
            <person name="Ohm R."/>
            <person name="Sun H."/>
            <person name="Tunlid A."/>
            <person name="Henrissat B."/>
            <person name="Grigoriev I.V."/>
            <person name="Hibbett D.S."/>
            <person name="Martin F."/>
        </authorList>
    </citation>
    <scope>NUCLEOTIDE SEQUENCE [LARGE SCALE GENOMIC DNA]</scope>
    <source>
        <strain evidence="3">Marx 270</strain>
    </source>
</reference>
<organism evidence="2 3">
    <name type="scientific">Pisolithus tinctorius Marx 270</name>
    <dbReference type="NCBI Taxonomy" id="870435"/>
    <lineage>
        <taxon>Eukaryota</taxon>
        <taxon>Fungi</taxon>
        <taxon>Dikarya</taxon>
        <taxon>Basidiomycota</taxon>
        <taxon>Agaricomycotina</taxon>
        <taxon>Agaricomycetes</taxon>
        <taxon>Agaricomycetidae</taxon>
        <taxon>Boletales</taxon>
        <taxon>Sclerodermatineae</taxon>
        <taxon>Pisolithaceae</taxon>
        <taxon>Pisolithus</taxon>
    </lineage>
</organism>
<accession>A0A0C3NU27</accession>
<dbReference type="STRING" id="870435.A0A0C3NU27"/>
<dbReference type="FunCoup" id="A0A0C3NU27">
    <property type="interactions" value="136"/>
</dbReference>
<dbReference type="HOGENOM" id="CLU_071113_0_0_1"/>
<gene>
    <name evidence="2" type="ORF">M404DRAFT_143339</name>
</gene>
<evidence type="ECO:0000313" key="3">
    <source>
        <dbReference type="Proteomes" id="UP000054217"/>
    </source>
</evidence>
<dbReference type="GO" id="GO:0006694">
    <property type="term" value="P:steroid biosynthetic process"/>
    <property type="evidence" value="ECO:0007669"/>
    <property type="project" value="InterPro"/>
</dbReference>
<protein>
    <recommendedName>
        <fullName evidence="1">3-beta hydroxysteroid dehydrogenase/isomerase domain-containing protein</fullName>
    </recommendedName>
</protein>
<dbReference type="AlphaFoldDB" id="A0A0C3NU27"/>
<keyword evidence="3" id="KW-1185">Reference proteome</keyword>
<dbReference type="Gene3D" id="3.40.50.720">
    <property type="entry name" value="NAD(P)-binding Rossmann-like Domain"/>
    <property type="match status" value="1"/>
</dbReference>
<feature type="non-terminal residue" evidence="2">
    <location>
        <position position="1"/>
    </location>
</feature>
<proteinExistence type="predicted"/>
<sequence>VTKWLAKGDTVSMLDTMQRHGGVSFCRARITDEQNMLDIQRLGIICIIHATLLRQGAKDLSVYIKANIEGTRAVIDTAIAAGISGLVYTSSTSIVFIGTDIVNINKQVPYPEKPFDTYNDAQGMFGVGKVQVAGSRHNSSHGTVNDRGLCVQGMRIPHIGSRDSQVISDNNNLFDYTYVGSITSAHRLIGNKLIPPPSYSSTTSSKPNLDLESATVRSNESLHHAPLPICATTEYHCMMHSSLQTLGPYVTPPPNAESILSTFNTPFNPCEPTGFAVCSRRDGQVFFITNGEAFGILDFTGVHDEYE</sequence>
<dbReference type="GO" id="GO:0016616">
    <property type="term" value="F:oxidoreductase activity, acting on the CH-OH group of donors, NAD or NADP as acceptor"/>
    <property type="evidence" value="ECO:0007669"/>
    <property type="project" value="InterPro"/>
</dbReference>
<reference evidence="2 3" key="1">
    <citation type="submission" date="2014-04" db="EMBL/GenBank/DDBJ databases">
        <authorList>
            <consortium name="DOE Joint Genome Institute"/>
            <person name="Kuo A."/>
            <person name="Kohler A."/>
            <person name="Costa M.D."/>
            <person name="Nagy L.G."/>
            <person name="Floudas D."/>
            <person name="Copeland A."/>
            <person name="Barry K.W."/>
            <person name="Cichocki N."/>
            <person name="Veneault-Fourrey C."/>
            <person name="LaButti K."/>
            <person name="Lindquist E.A."/>
            <person name="Lipzen A."/>
            <person name="Lundell T."/>
            <person name="Morin E."/>
            <person name="Murat C."/>
            <person name="Sun H."/>
            <person name="Tunlid A."/>
            <person name="Henrissat B."/>
            <person name="Grigoriev I.V."/>
            <person name="Hibbett D.S."/>
            <person name="Martin F."/>
            <person name="Nordberg H.P."/>
            <person name="Cantor M.N."/>
            <person name="Hua S.X."/>
        </authorList>
    </citation>
    <scope>NUCLEOTIDE SEQUENCE [LARGE SCALE GENOMIC DNA]</scope>
    <source>
        <strain evidence="2 3">Marx 270</strain>
    </source>
</reference>
<feature type="domain" description="3-beta hydroxysteroid dehydrogenase/isomerase" evidence="1">
    <location>
        <begin position="14"/>
        <end position="121"/>
    </location>
</feature>
<dbReference type="SUPFAM" id="SSF51735">
    <property type="entry name" value="NAD(P)-binding Rossmann-fold domains"/>
    <property type="match status" value="1"/>
</dbReference>